<feature type="region of interest" description="Disordered" evidence="1">
    <location>
        <begin position="104"/>
        <end position="126"/>
    </location>
</feature>
<proteinExistence type="predicted"/>
<evidence type="ECO:0000313" key="3">
    <source>
        <dbReference type="Proteomes" id="UP000299102"/>
    </source>
</evidence>
<organism evidence="2 3">
    <name type="scientific">Eumeta variegata</name>
    <name type="common">Bagworm moth</name>
    <name type="synonym">Eumeta japonica</name>
    <dbReference type="NCBI Taxonomy" id="151549"/>
    <lineage>
        <taxon>Eukaryota</taxon>
        <taxon>Metazoa</taxon>
        <taxon>Ecdysozoa</taxon>
        <taxon>Arthropoda</taxon>
        <taxon>Hexapoda</taxon>
        <taxon>Insecta</taxon>
        <taxon>Pterygota</taxon>
        <taxon>Neoptera</taxon>
        <taxon>Endopterygota</taxon>
        <taxon>Lepidoptera</taxon>
        <taxon>Glossata</taxon>
        <taxon>Ditrysia</taxon>
        <taxon>Tineoidea</taxon>
        <taxon>Psychidae</taxon>
        <taxon>Oiketicinae</taxon>
        <taxon>Eumeta</taxon>
    </lineage>
</organism>
<dbReference type="EMBL" id="BGZK01000076">
    <property type="protein sequence ID" value="GBP16073.1"/>
    <property type="molecule type" value="Genomic_DNA"/>
</dbReference>
<dbReference type="AlphaFoldDB" id="A0A4C1TQ23"/>
<evidence type="ECO:0000256" key="1">
    <source>
        <dbReference type="SAM" id="MobiDB-lite"/>
    </source>
</evidence>
<name>A0A4C1TQ23_EUMVA</name>
<comment type="caution">
    <text evidence="2">The sequence shown here is derived from an EMBL/GenBank/DDBJ whole genome shotgun (WGS) entry which is preliminary data.</text>
</comment>
<evidence type="ECO:0000313" key="2">
    <source>
        <dbReference type="EMBL" id="GBP16073.1"/>
    </source>
</evidence>
<keyword evidence="3" id="KW-1185">Reference proteome</keyword>
<sequence length="145" mass="16642">MLGHWVITNWKLVRTWHFPTQNAPDRATAAALAQTAPVSVRLWSYTVEIVIVENFLETFHWIMYKLAPSVDVDLVRPKAYYRPYENARGNSDVTVTTKINFTERAETPAKVQSNKKKRQSESESVAPERMRVVYLLQTSASVSNE</sequence>
<protein>
    <submittedName>
        <fullName evidence="2">Uncharacterized protein</fullName>
    </submittedName>
</protein>
<dbReference type="Proteomes" id="UP000299102">
    <property type="component" value="Unassembled WGS sequence"/>
</dbReference>
<accession>A0A4C1TQ23</accession>
<gene>
    <name evidence="2" type="ORF">EVAR_94412_1</name>
</gene>
<reference evidence="2 3" key="1">
    <citation type="journal article" date="2019" name="Commun. Biol.">
        <title>The bagworm genome reveals a unique fibroin gene that provides high tensile strength.</title>
        <authorList>
            <person name="Kono N."/>
            <person name="Nakamura H."/>
            <person name="Ohtoshi R."/>
            <person name="Tomita M."/>
            <person name="Numata K."/>
            <person name="Arakawa K."/>
        </authorList>
    </citation>
    <scope>NUCLEOTIDE SEQUENCE [LARGE SCALE GENOMIC DNA]</scope>
</reference>